<accession>A0A853EY69</accession>
<evidence type="ECO:0000313" key="1">
    <source>
        <dbReference type="EMBL" id="NYS94562.1"/>
    </source>
</evidence>
<proteinExistence type="predicted"/>
<gene>
    <name evidence="1" type="ORF">HZZ10_13665</name>
</gene>
<dbReference type="AlphaFoldDB" id="A0A853EY69"/>
<dbReference type="RefSeq" id="WP_179913924.1">
    <property type="nucleotide sequence ID" value="NZ_JACBYE010000037.1"/>
</dbReference>
<evidence type="ECO:0000313" key="2">
    <source>
        <dbReference type="Proteomes" id="UP000561011"/>
    </source>
</evidence>
<name>A0A853EY69_9MICO</name>
<organism evidence="1 2">
    <name type="scientific">Sanguibacter inulinus</name>
    <dbReference type="NCBI Taxonomy" id="60922"/>
    <lineage>
        <taxon>Bacteria</taxon>
        <taxon>Bacillati</taxon>
        <taxon>Actinomycetota</taxon>
        <taxon>Actinomycetes</taxon>
        <taxon>Micrococcales</taxon>
        <taxon>Sanguibacteraceae</taxon>
        <taxon>Sanguibacter</taxon>
    </lineage>
</organism>
<keyword evidence="2" id="KW-1185">Reference proteome</keyword>
<dbReference type="GO" id="GO:0016787">
    <property type="term" value="F:hydrolase activity"/>
    <property type="evidence" value="ECO:0007669"/>
    <property type="project" value="UniProtKB-KW"/>
</dbReference>
<dbReference type="Proteomes" id="UP000561011">
    <property type="component" value="Unassembled WGS sequence"/>
</dbReference>
<sequence length="156" mass="16832">MNRRPDVVVRTTSDAPWLPPGSRAEVVRSSVAPSPACLVRLLLRRGDEVFCVPREQTAALDLPTRVVDPPDLDGRVAAAQLALEVLGRDARLVPVGFVRNVVAQDTPDYGWPVPVAHFVVWEATGVPVVDGEWVEASGAGSLLAERHWFPLLSALG</sequence>
<keyword evidence="1" id="KW-0378">Hydrolase</keyword>
<dbReference type="EMBL" id="JACBYE010000037">
    <property type="protein sequence ID" value="NYS94562.1"/>
    <property type="molecule type" value="Genomic_DNA"/>
</dbReference>
<reference evidence="1 2" key="1">
    <citation type="submission" date="2020-07" db="EMBL/GenBank/DDBJ databases">
        <title>MOT database genomes.</title>
        <authorList>
            <person name="Joseph S."/>
            <person name="Aduse-Opoku J."/>
            <person name="Hashim A."/>
            <person name="Wade W."/>
            <person name="Curtis M."/>
        </authorList>
    </citation>
    <scope>NUCLEOTIDE SEQUENCE [LARGE SCALE GENOMIC DNA]</scope>
    <source>
        <strain evidence="1 2">DSM 100099</strain>
    </source>
</reference>
<protein>
    <submittedName>
        <fullName evidence="1">NUDIX hydrolase</fullName>
    </submittedName>
</protein>
<comment type="caution">
    <text evidence="1">The sequence shown here is derived from an EMBL/GenBank/DDBJ whole genome shotgun (WGS) entry which is preliminary data.</text>
</comment>